<proteinExistence type="predicted"/>
<accession>A0A804JEF8</accession>
<feature type="transmembrane region" description="Helical" evidence="2">
    <location>
        <begin position="107"/>
        <end position="125"/>
    </location>
</feature>
<dbReference type="FunCoup" id="A0A804JEF8">
    <property type="interactions" value="2"/>
</dbReference>
<sequence>MLLSFPVSLLSQAFISKQSQTSCSSPSFFLIKHLRTMDPLKMEKLQAMRSYRRNHFFLVFLQYILRVVLVGLFLSCPNWLPSICSFVKFFFLVCLPNIGATVSGPKFVFVVSNIIIIFLVGESRLSKSPAQHPGIYEDYVSRSQSLQRMASVEVKEKEAVMVEPSFEETKEKDEEAVEEEEEEVKGDAGEEELVTEREELLEEEYEELPAEELNRRVEDFIAKVNMQRKLEARMLI</sequence>
<dbReference type="Gramene" id="Ma06_t09550.1">
    <property type="protein sequence ID" value="Ma06_p09550.1"/>
    <property type="gene ID" value="Ma06_g09550"/>
</dbReference>
<name>A0A804JEF8_MUSAM</name>
<dbReference type="InterPro" id="IPR025520">
    <property type="entry name" value="DUF4408"/>
</dbReference>
<evidence type="ECO:0000259" key="3">
    <source>
        <dbReference type="Pfam" id="PF14364"/>
    </source>
</evidence>
<protein>
    <submittedName>
        <fullName evidence="4">(wild Malaysian banana) hypothetical protein</fullName>
    </submittedName>
</protein>
<dbReference type="PANTHER" id="PTHR35762:SF2">
    <property type="entry name" value="TRANSMEMBRANE PROTEIN"/>
    <property type="match status" value="1"/>
</dbReference>
<feature type="compositionally biased region" description="Acidic residues" evidence="1">
    <location>
        <begin position="174"/>
        <end position="193"/>
    </location>
</feature>
<dbReference type="Proteomes" id="UP000012960">
    <property type="component" value="Unplaced"/>
</dbReference>
<organism evidence="5 6">
    <name type="scientific">Musa acuminata subsp. malaccensis</name>
    <name type="common">Wild banana</name>
    <name type="synonym">Musa malaccensis</name>
    <dbReference type="NCBI Taxonomy" id="214687"/>
    <lineage>
        <taxon>Eukaryota</taxon>
        <taxon>Viridiplantae</taxon>
        <taxon>Streptophyta</taxon>
        <taxon>Embryophyta</taxon>
        <taxon>Tracheophyta</taxon>
        <taxon>Spermatophyta</taxon>
        <taxon>Magnoliopsida</taxon>
        <taxon>Liliopsida</taxon>
        <taxon>Zingiberales</taxon>
        <taxon>Musaceae</taxon>
        <taxon>Musa</taxon>
    </lineage>
</organism>
<dbReference type="OrthoDB" id="781735at2759"/>
<dbReference type="PANTHER" id="PTHR35762">
    <property type="entry name" value="TRANSMEMBRANE PROTEIN"/>
    <property type="match status" value="1"/>
</dbReference>
<evidence type="ECO:0000313" key="4">
    <source>
        <dbReference type="EMBL" id="CAG1845767.1"/>
    </source>
</evidence>
<keyword evidence="6" id="KW-1185">Reference proteome</keyword>
<dbReference type="InParanoid" id="A0A804JEF8"/>
<evidence type="ECO:0000313" key="5">
    <source>
        <dbReference type="EnsemblPlants" id="Ma06_p09550.1"/>
    </source>
</evidence>
<gene>
    <name evidence="4" type="ORF">GSMUA_155620.1</name>
</gene>
<feature type="region of interest" description="Disordered" evidence="1">
    <location>
        <begin position="164"/>
        <end position="193"/>
    </location>
</feature>
<evidence type="ECO:0000313" key="6">
    <source>
        <dbReference type="Proteomes" id="UP000012960"/>
    </source>
</evidence>
<keyword evidence="2" id="KW-0812">Transmembrane</keyword>
<dbReference type="Pfam" id="PF14364">
    <property type="entry name" value="DUF4408"/>
    <property type="match status" value="1"/>
</dbReference>
<evidence type="ECO:0000256" key="2">
    <source>
        <dbReference type="SAM" id="Phobius"/>
    </source>
</evidence>
<evidence type="ECO:0000256" key="1">
    <source>
        <dbReference type="SAM" id="MobiDB-lite"/>
    </source>
</evidence>
<feature type="domain" description="DUF4408" evidence="3">
    <location>
        <begin position="81"/>
        <end position="125"/>
    </location>
</feature>
<dbReference type="KEGG" id="mus:103987250"/>
<keyword evidence="2" id="KW-0472">Membrane</keyword>
<feature type="transmembrane region" description="Helical" evidence="2">
    <location>
        <begin position="56"/>
        <end position="74"/>
    </location>
</feature>
<dbReference type="AlphaFoldDB" id="A0A804JEF8"/>
<reference evidence="5" key="2">
    <citation type="submission" date="2021-05" db="UniProtKB">
        <authorList>
            <consortium name="EnsemblPlants"/>
        </authorList>
    </citation>
    <scope>IDENTIFICATION</scope>
    <source>
        <strain evidence="5">subsp. malaccensis</strain>
    </source>
</reference>
<dbReference type="EMBL" id="HG996471">
    <property type="protein sequence ID" value="CAG1845767.1"/>
    <property type="molecule type" value="Genomic_DNA"/>
</dbReference>
<dbReference type="OMA" id="FTSMTCI"/>
<keyword evidence="2" id="KW-1133">Transmembrane helix</keyword>
<reference evidence="4" key="1">
    <citation type="submission" date="2021-03" db="EMBL/GenBank/DDBJ databases">
        <authorList>
            <consortium name="Genoscope - CEA"/>
            <person name="William W."/>
        </authorList>
    </citation>
    <scope>NUCLEOTIDE SEQUENCE</scope>
    <source>
        <strain evidence="4">Doubled-haploid Pahang</strain>
    </source>
</reference>
<dbReference type="EnsemblPlants" id="Ma06_t09550.1">
    <property type="protein sequence ID" value="Ma06_p09550.1"/>
    <property type="gene ID" value="Ma06_g09550"/>
</dbReference>